<sequence>MGPLLWLDIETTGLSEHQDLLLEVGMILTDEHLRVTASTSIVIGYNRIRELMTNEFVLDMHKRNGLLDAVERSDVTTLRAEQLLLEWVERHSADGFYMAGSGVHFDRRWLTRWMPALVRVWHYRNFDMTTLRYFFEEEKATSDHRAIGDLKQNIADLRRLLG</sequence>
<name>A0A0F9QFP4_9ZZZZ</name>
<feature type="domain" description="Exonuclease" evidence="1">
    <location>
        <begin position="5"/>
        <end position="136"/>
    </location>
</feature>
<dbReference type="Pfam" id="PF00929">
    <property type="entry name" value="RNase_T"/>
    <property type="match status" value="1"/>
</dbReference>
<evidence type="ECO:0000313" key="2">
    <source>
        <dbReference type="EMBL" id="KKN41334.1"/>
    </source>
</evidence>
<dbReference type="InterPro" id="IPR036397">
    <property type="entry name" value="RNaseH_sf"/>
</dbReference>
<dbReference type="NCBIfam" id="NF003765">
    <property type="entry name" value="PRK05359.1"/>
    <property type="match status" value="1"/>
</dbReference>
<protein>
    <recommendedName>
        <fullName evidence="1">Exonuclease domain-containing protein</fullName>
    </recommendedName>
</protein>
<evidence type="ECO:0000259" key="1">
    <source>
        <dbReference type="Pfam" id="PF00929"/>
    </source>
</evidence>
<reference evidence="2" key="1">
    <citation type="journal article" date="2015" name="Nature">
        <title>Complex archaea that bridge the gap between prokaryotes and eukaryotes.</title>
        <authorList>
            <person name="Spang A."/>
            <person name="Saw J.H."/>
            <person name="Jorgensen S.L."/>
            <person name="Zaremba-Niedzwiedzka K."/>
            <person name="Martijn J."/>
            <person name="Lind A.E."/>
            <person name="van Eijk R."/>
            <person name="Schleper C."/>
            <person name="Guy L."/>
            <person name="Ettema T.J."/>
        </authorList>
    </citation>
    <scope>NUCLEOTIDE SEQUENCE</scope>
</reference>
<comment type="caution">
    <text evidence="2">The sequence shown here is derived from an EMBL/GenBank/DDBJ whole genome shotgun (WGS) entry which is preliminary data.</text>
</comment>
<proteinExistence type="predicted"/>
<accession>A0A0F9QFP4</accession>
<dbReference type="EMBL" id="LAZR01001653">
    <property type="protein sequence ID" value="KKN41334.1"/>
    <property type="molecule type" value="Genomic_DNA"/>
</dbReference>
<dbReference type="InterPro" id="IPR012337">
    <property type="entry name" value="RNaseH-like_sf"/>
</dbReference>
<dbReference type="SUPFAM" id="SSF53098">
    <property type="entry name" value="Ribonuclease H-like"/>
    <property type="match status" value="1"/>
</dbReference>
<dbReference type="Gene3D" id="3.30.420.10">
    <property type="entry name" value="Ribonuclease H-like superfamily/Ribonuclease H"/>
    <property type="match status" value="1"/>
</dbReference>
<gene>
    <name evidence="2" type="ORF">LCGC14_0724160</name>
</gene>
<dbReference type="GO" id="GO:0003676">
    <property type="term" value="F:nucleic acid binding"/>
    <property type="evidence" value="ECO:0007669"/>
    <property type="project" value="InterPro"/>
</dbReference>
<organism evidence="2">
    <name type="scientific">marine sediment metagenome</name>
    <dbReference type="NCBI Taxonomy" id="412755"/>
    <lineage>
        <taxon>unclassified sequences</taxon>
        <taxon>metagenomes</taxon>
        <taxon>ecological metagenomes</taxon>
    </lineage>
</organism>
<feature type="non-terminal residue" evidence="2">
    <location>
        <position position="162"/>
    </location>
</feature>
<dbReference type="InterPro" id="IPR013520">
    <property type="entry name" value="Ribonucl_H"/>
</dbReference>
<dbReference type="AlphaFoldDB" id="A0A0F9QFP4"/>